<name>A0A6J5M573_9CAUD</name>
<accession>A0A6J5M573</accession>
<gene>
    <name evidence="1" type="ORF">UFOVP443_9</name>
</gene>
<dbReference type="EMBL" id="LR796404">
    <property type="protein sequence ID" value="CAB4142155.1"/>
    <property type="molecule type" value="Genomic_DNA"/>
</dbReference>
<protein>
    <recommendedName>
        <fullName evidence="2">Bacteriophage lambda, Stf, side tail fibre-repeat-2</fullName>
    </recommendedName>
</protein>
<evidence type="ECO:0008006" key="2">
    <source>
        <dbReference type="Google" id="ProtNLM"/>
    </source>
</evidence>
<sequence>MATTTNYGWTTPDDTSLVKDGAAAIRTLGSSVDTTTKALNPSTTLGDIEYRSATANTNTRLGIGTTGQILTVNGGVPAWATPSSGSMTQLATGTLSGSSTVISGLSGSYRDLRVTITGYRAAASGSNLQLRINNDSTANRHHASAFTYFGAGLTYNATFMNGLTDGCPATATNTLVKIEIPEYANTTTLKMVQWYSIANNDSTTVGKLTGANGVYNQIGAVTGLTFLCDGSTFAGGTYTVYGVN</sequence>
<organism evidence="1">
    <name type="scientific">uncultured Caudovirales phage</name>
    <dbReference type="NCBI Taxonomy" id="2100421"/>
    <lineage>
        <taxon>Viruses</taxon>
        <taxon>Duplodnaviria</taxon>
        <taxon>Heunggongvirae</taxon>
        <taxon>Uroviricota</taxon>
        <taxon>Caudoviricetes</taxon>
        <taxon>Peduoviridae</taxon>
        <taxon>Maltschvirus</taxon>
        <taxon>Maltschvirus maltsch</taxon>
    </lineage>
</organism>
<evidence type="ECO:0000313" key="1">
    <source>
        <dbReference type="EMBL" id="CAB4142155.1"/>
    </source>
</evidence>
<proteinExistence type="predicted"/>
<reference evidence="1" key="1">
    <citation type="submission" date="2020-04" db="EMBL/GenBank/DDBJ databases">
        <authorList>
            <person name="Chiriac C."/>
            <person name="Salcher M."/>
            <person name="Ghai R."/>
            <person name="Kavagutti S V."/>
        </authorList>
    </citation>
    <scope>NUCLEOTIDE SEQUENCE</scope>
</reference>